<name>A0A0G0P3P2_9BACT</name>
<protein>
    <submittedName>
        <fullName evidence="1">Uncharacterized protein</fullName>
    </submittedName>
</protein>
<accession>A0A0G0P3P2</accession>
<gene>
    <name evidence="1" type="ORF">UT06_C0013G0016</name>
</gene>
<evidence type="ECO:0000313" key="1">
    <source>
        <dbReference type="EMBL" id="KKQ83916.1"/>
    </source>
</evidence>
<sequence length="43" mass="5067">MNPKYFKFGIKKPKTTKKGRIIQKAVKKAVHDFKETYKKLAVE</sequence>
<proteinExistence type="predicted"/>
<dbReference type="EMBL" id="LBVJ01000013">
    <property type="protein sequence ID" value="KKQ83916.1"/>
    <property type="molecule type" value="Genomic_DNA"/>
</dbReference>
<dbReference type="Proteomes" id="UP000034710">
    <property type="component" value="Unassembled WGS sequence"/>
</dbReference>
<organism evidence="1 2">
    <name type="scientific">Candidatus Woesebacteria bacterium GW2011_GWA1_38_8</name>
    <dbReference type="NCBI Taxonomy" id="1618547"/>
    <lineage>
        <taxon>Bacteria</taxon>
        <taxon>Candidatus Woeseibacteriota</taxon>
    </lineage>
</organism>
<evidence type="ECO:0000313" key="2">
    <source>
        <dbReference type="Proteomes" id="UP000034710"/>
    </source>
</evidence>
<reference evidence="1 2" key="1">
    <citation type="journal article" date="2015" name="Nature">
        <title>rRNA introns, odd ribosomes, and small enigmatic genomes across a large radiation of phyla.</title>
        <authorList>
            <person name="Brown C.T."/>
            <person name="Hug L.A."/>
            <person name="Thomas B.C."/>
            <person name="Sharon I."/>
            <person name="Castelle C.J."/>
            <person name="Singh A."/>
            <person name="Wilkins M.J."/>
            <person name="Williams K.H."/>
            <person name="Banfield J.F."/>
        </authorList>
    </citation>
    <scope>NUCLEOTIDE SEQUENCE [LARGE SCALE GENOMIC DNA]</scope>
</reference>
<comment type="caution">
    <text evidence="1">The sequence shown here is derived from an EMBL/GenBank/DDBJ whole genome shotgun (WGS) entry which is preliminary data.</text>
</comment>
<dbReference type="AlphaFoldDB" id="A0A0G0P3P2"/>